<protein>
    <recommendedName>
        <fullName evidence="3">Arc family DNA-binding protein</fullName>
    </recommendedName>
</protein>
<name>A0AA37FUY7_AERCA</name>
<accession>A0AA37FUY7</accession>
<evidence type="ECO:0008006" key="3">
    <source>
        <dbReference type="Google" id="ProtNLM"/>
    </source>
</evidence>
<proteinExistence type="predicted"/>
<gene>
    <name evidence="1" type="ORF">KAM351_18730</name>
</gene>
<evidence type="ECO:0000313" key="2">
    <source>
        <dbReference type="Proteomes" id="UP000886934"/>
    </source>
</evidence>
<dbReference type="Proteomes" id="UP000886934">
    <property type="component" value="Unassembled WGS sequence"/>
</dbReference>
<dbReference type="AlphaFoldDB" id="A0AA37FUY7"/>
<dbReference type="Gene3D" id="1.10.1220.10">
    <property type="entry name" value="Met repressor-like"/>
    <property type="match status" value="1"/>
</dbReference>
<organism evidence="1 2">
    <name type="scientific">Aeromonas caviae</name>
    <name type="common">Aeromonas punctata</name>
    <dbReference type="NCBI Taxonomy" id="648"/>
    <lineage>
        <taxon>Bacteria</taxon>
        <taxon>Pseudomonadati</taxon>
        <taxon>Pseudomonadota</taxon>
        <taxon>Gammaproteobacteria</taxon>
        <taxon>Aeromonadales</taxon>
        <taxon>Aeromonadaceae</taxon>
        <taxon>Aeromonas</taxon>
    </lineage>
</organism>
<dbReference type="InterPro" id="IPR013321">
    <property type="entry name" value="Arc_rbn_hlx_hlx"/>
</dbReference>
<evidence type="ECO:0000313" key="1">
    <source>
        <dbReference type="EMBL" id="GJA63262.1"/>
    </source>
</evidence>
<dbReference type="InterPro" id="IPR010985">
    <property type="entry name" value="Ribbon_hlx_hlx"/>
</dbReference>
<dbReference type="SUPFAM" id="SSF47598">
    <property type="entry name" value="Ribbon-helix-helix"/>
    <property type="match status" value="1"/>
</dbReference>
<comment type="caution">
    <text evidence="1">The sequence shown here is derived from an EMBL/GenBank/DDBJ whole genome shotgun (WGS) entry which is preliminary data.</text>
</comment>
<reference evidence="1" key="1">
    <citation type="submission" date="2021-07" db="EMBL/GenBank/DDBJ databases">
        <title>Draft genome sequence of carbapenem-resistant Aeromonas spp. in Japan.</title>
        <authorList>
            <person name="Maehana S."/>
            <person name="Suzuki M."/>
            <person name="Kitasato H."/>
        </authorList>
    </citation>
    <scope>NUCLEOTIDE SEQUENCE</scope>
    <source>
        <strain evidence="1">KAM351</strain>
    </source>
</reference>
<dbReference type="GO" id="GO:0006355">
    <property type="term" value="P:regulation of DNA-templated transcription"/>
    <property type="evidence" value="ECO:0007669"/>
    <property type="project" value="InterPro"/>
</dbReference>
<sequence length="55" mass="6353">MSNQIPPTSIRLPEDLKRWLGHRAVDNGVSLTKEVLSILYSEMERERESNERTVA</sequence>
<dbReference type="EMBL" id="BPNN01000022">
    <property type="protein sequence ID" value="GJA63262.1"/>
    <property type="molecule type" value="Genomic_DNA"/>
</dbReference>